<evidence type="ECO:0000313" key="3">
    <source>
        <dbReference type="Proteomes" id="UP001187734"/>
    </source>
</evidence>
<organism evidence="2 3">
    <name type="scientific">Fusarium torulosum</name>
    <dbReference type="NCBI Taxonomy" id="33205"/>
    <lineage>
        <taxon>Eukaryota</taxon>
        <taxon>Fungi</taxon>
        <taxon>Dikarya</taxon>
        <taxon>Ascomycota</taxon>
        <taxon>Pezizomycotina</taxon>
        <taxon>Sordariomycetes</taxon>
        <taxon>Hypocreomycetidae</taxon>
        <taxon>Hypocreales</taxon>
        <taxon>Nectriaceae</taxon>
        <taxon>Fusarium</taxon>
    </lineage>
</organism>
<dbReference type="Gene3D" id="3.50.50.60">
    <property type="entry name" value="FAD/NAD(P)-binding domain"/>
    <property type="match status" value="1"/>
</dbReference>
<name>A0AAE8SJF3_9HYPO</name>
<dbReference type="InterPro" id="IPR052189">
    <property type="entry name" value="L-asp_N-monooxygenase_NS-form"/>
</dbReference>
<dbReference type="InterPro" id="IPR038732">
    <property type="entry name" value="HpyO/CreE_NAD-binding"/>
</dbReference>
<protein>
    <recommendedName>
        <fullName evidence="1">FAD-dependent urate hydroxylase HpyO/Asp monooxygenase CreE-like FAD/NAD(P)-binding domain-containing protein</fullName>
    </recommendedName>
</protein>
<dbReference type="SUPFAM" id="SSF51905">
    <property type="entry name" value="FAD/NAD(P)-binding domain"/>
    <property type="match status" value="1"/>
</dbReference>
<keyword evidence="3" id="KW-1185">Reference proteome</keyword>
<dbReference type="EMBL" id="ONZP01000270">
    <property type="protein sequence ID" value="SPJ79508.1"/>
    <property type="molecule type" value="Genomic_DNA"/>
</dbReference>
<dbReference type="Proteomes" id="UP001187734">
    <property type="component" value="Unassembled WGS sequence"/>
</dbReference>
<sequence>MSRVYSRIAIVGGGLSGLASIHGLVEAIQPNAHPVSITIFEPSGEVGPGLAYRTDQPYTWLLNHEANHLGTLNGGDDGFLNWIREHREQLSAEYAQAMERGWVPTNADDGLIGVDSETFYPRSLFGRFLKYAFQTVIEDARSKGILVTVVQQAIHAMDEPLPGTFILQDGKGKDYTFEQVVLCTGHTYSVPDPVLACRDTYVSNLYAHKQRQSITTKPTTGGVKNLGRVAVRGTGLSGNDAVLWLLEQRELGLVAFDEILMVSRRGQLRKTRAKVAALELKFVTQELLEARVQKIGHISLEWLLPRIRNEMEAAYGGKEMDWVDIWNPRTADMEKHLKQSIRESTSGQISPWRSVLNAFAEVRQYIFEHMLDDDKLRFFRELASLFYSYQAPMPTVSAVRLHEAMKSGALKLQAGLTGIDLDEASGKYKLTFWADKDGRPFLTHGGEQKVPVKATRSQVEVDYLIDAMGQTRNFQHLQKPYPQLLAAGHLRAYRWGGIQVDPKSRQLIKADGSHWENVWQLGINSLGDVLISINAPNNIADGLVIGRLMFKQLNKHQRESALPTSKICVPATLQMALGVADGN</sequence>
<proteinExistence type="predicted"/>
<gene>
    <name evidence="2" type="ORF">FTOL_07899</name>
</gene>
<evidence type="ECO:0000313" key="2">
    <source>
        <dbReference type="EMBL" id="SPJ79508.1"/>
    </source>
</evidence>
<comment type="caution">
    <text evidence="2">The sequence shown here is derived from an EMBL/GenBank/DDBJ whole genome shotgun (WGS) entry which is preliminary data.</text>
</comment>
<reference evidence="2" key="1">
    <citation type="submission" date="2018-03" db="EMBL/GenBank/DDBJ databases">
        <authorList>
            <person name="Guldener U."/>
        </authorList>
    </citation>
    <scope>NUCLEOTIDE SEQUENCE</scope>
</reference>
<feature type="domain" description="FAD-dependent urate hydroxylase HpyO/Asp monooxygenase CreE-like FAD/NAD(P)-binding" evidence="1">
    <location>
        <begin position="9"/>
        <end position="186"/>
    </location>
</feature>
<dbReference type="Pfam" id="PF13454">
    <property type="entry name" value="NAD_binding_9"/>
    <property type="match status" value="1"/>
</dbReference>
<evidence type="ECO:0000259" key="1">
    <source>
        <dbReference type="Pfam" id="PF13454"/>
    </source>
</evidence>
<accession>A0AAE8SJF3</accession>
<dbReference type="AlphaFoldDB" id="A0AAE8SJF3"/>
<dbReference type="PANTHER" id="PTHR40254:SF1">
    <property type="entry name" value="BLR0577 PROTEIN"/>
    <property type="match status" value="1"/>
</dbReference>
<dbReference type="InterPro" id="IPR036188">
    <property type="entry name" value="FAD/NAD-bd_sf"/>
</dbReference>
<dbReference type="PANTHER" id="PTHR40254">
    <property type="entry name" value="BLR0577 PROTEIN"/>
    <property type="match status" value="1"/>
</dbReference>